<protein>
    <recommendedName>
        <fullName evidence="2">methionyl-tRNA formyltransferase</fullName>
        <ecNumber evidence="2">2.1.2.9</ecNumber>
    </recommendedName>
</protein>
<dbReference type="GO" id="GO:0004479">
    <property type="term" value="F:methionyl-tRNA formyltransferase activity"/>
    <property type="evidence" value="ECO:0007669"/>
    <property type="project" value="UniProtKB-EC"/>
</dbReference>
<dbReference type="STRING" id="1314778.A0A5C3PJG3"/>
<gene>
    <name evidence="7" type="ORF">K466DRAFT_661171</name>
</gene>
<dbReference type="InterPro" id="IPR041711">
    <property type="entry name" value="Met-tRNA-FMT_N"/>
</dbReference>
<evidence type="ECO:0000256" key="4">
    <source>
        <dbReference type="ARBA" id="ARBA00022917"/>
    </source>
</evidence>
<dbReference type="EMBL" id="ML211060">
    <property type="protein sequence ID" value="TFK89935.1"/>
    <property type="molecule type" value="Genomic_DNA"/>
</dbReference>
<dbReference type="SUPFAM" id="SSF53328">
    <property type="entry name" value="Formyltransferase"/>
    <property type="match status" value="1"/>
</dbReference>
<organism evidence="7 8">
    <name type="scientific">Polyporus arcularius HHB13444</name>
    <dbReference type="NCBI Taxonomy" id="1314778"/>
    <lineage>
        <taxon>Eukaryota</taxon>
        <taxon>Fungi</taxon>
        <taxon>Dikarya</taxon>
        <taxon>Basidiomycota</taxon>
        <taxon>Agaricomycotina</taxon>
        <taxon>Agaricomycetes</taxon>
        <taxon>Polyporales</taxon>
        <taxon>Polyporaceae</taxon>
        <taxon>Polyporus</taxon>
    </lineage>
</organism>
<dbReference type="Pfam" id="PF02911">
    <property type="entry name" value="Formyl_trans_C"/>
    <property type="match status" value="1"/>
</dbReference>
<name>A0A5C3PJG3_9APHY</name>
<dbReference type="AlphaFoldDB" id="A0A5C3PJG3"/>
<dbReference type="InterPro" id="IPR005793">
    <property type="entry name" value="Formyl_trans_C"/>
</dbReference>
<evidence type="ECO:0000313" key="7">
    <source>
        <dbReference type="EMBL" id="TFK89935.1"/>
    </source>
</evidence>
<dbReference type="InParanoid" id="A0A5C3PJG3"/>
<dbReference type="Proteomes" id="UP000308197">
    <property type="component" value="Unassembled WGS sequence"/>
</dbReference>
<feature type="domain" description="Formyl transferase C-terminal" evidence="6">
    <location>
        <begin position="254"/>
        <end position="360"/>
    </location>
</feature>
<proteinExistence type="inferred from homology"/>
<evidence type="ECO:0000256" key="2">
    <source>
        <dbReference type="ARBA" id="ARBA00012261"/>
    </source>
</evidence>
<keyword evidence="3 7" id="KW-0808">Transferase</keyword>
<evidence type="ECO:0000313" key="8">
    <source>
        <dbReference type="Proteomes" id="UP000308197"/>
    </source>
</evidence>
<feature type="domain" description="Formyl transferase N-terminal" evidence="5">
    <location>
        <begin position="32"/>
        <end position="228"/>
    </location>
</feature>
<dbReference type="CDD" id="cd08646">
    <property type="entry name" value="FMT_core_Met-tRNA-FMT_N"/>
    <property type="match status" value="1"/>
</dbReference>
<dbReference type="InterPro" id="IPR036477">
    <property type="entry name" value="Formyl_transf_N_sf"/>
</dbReference>
<dbReference type="GO" id="GO:0005739">
    <property type="term" value="C:mitochondrion"/>
    <property type="evidence" value="ECO:0007669"/>
    <property type="project" value="TreeGrafter"/>
</dbReference>
<reference evidence="7 8" key="1">
    <citation type="journal article" date="2019" name="Nat. Ecol. Evol.">
        <title>Megaphylogeny resolves global patterns of mushroom evolution.</title>
        <authorList>
            <person name="Varga T."/>
            <person name="Krizsan K."/>
            <person name="Foldi C."/>
            <person name="Dima B."/>
            <person name="Sanchez-Garcia M."/>
            <person name="Sanchez-Ramirez S."/>
            <person name="Szollosi G.J."/>
            <person name="Szarkandi J.G."/>
            <person name="Papp V."/>
            <person name="Albert L."/>
            <person name="Andreopoulos W."/>
            <person name="Angelini C."/>
            <person name="Antonin V."/>
            <person name="Barry K.W."/>
            <person name="Bougher N.L."/>
            <person name="Buchanan P."/>
            <person name="Buyck B."/>
            <person name="Bense V."/>
            <person name="Catcheside P."/>
            <person name="Chovatia M."/>
            <person name="Cooper J."/>
            <person name="Damon W."/>
            <person name="Desjardin D."/>
            <person name="Finy P."/>
            <person name="Geml J."/>
            <person name="Haridas S."/>
            <person name="Hughes K."/>
            <person name="Justo A."/>
            <person name="Karasinski D."/>
            <person name="Kautmanova I."/>
            <person name="Kiss B."/>
            <person name="Kocsube S."/>
            <person name="Kotiranta H."/>
            <person name="LaButti K.M."/>
            <person name="Lechner B.E."/>
            <person name="Liimatainen K."/>
            <person name="Lipzen A."/>
            <person name="Lukacs Z."/>
            <person name="Mihaltcheva S."/>
            <person name="Morgado L.N."/>
            <person name="Niskanen T."/>
            <person name="Noordeloos M.E."/>
            <person name="Ohm R.A."/>
            <person name="Ortiz-Santana B."/>
            <person name="Ovrebo C."/>
            <person name="Racz N."/>
            <person name="Riley R."/>
            <person name="Savchenko A."/>
            <person name="Shiryaev A."/>
            <person name="Soop K."/>
            <person name="Spirin V."/>
            <person name="Szebenyi C."/>
            <person name="Tomsovsky M."/>
            <person name="Tulloss R.E."/>
            <person name="Uehling J."/>
            <person name="Grigoriev I.V."/>
            <person name="Vagvolgyi C."/>
            <person name="Papp T."/>
            <person name="Martin F.M."/>
            <person name="Miettinen O."/>
            <person name="Hibbett D.S."/>
            <person name="Nagy L.G."/>
        </authorList>
    </citation>
    <scope>NUCLEOTIDE SEQUENCE [LARGE SCALE GENOMIC DNA]</scope>
    <source>
        <strain evidence="7 8">HHB13444</strain>
    </source>
</reference>
<dbReference type="FunCoup" id="A0A5C3PJG3">
    <property type="interactions" value="236"/>
</dbReference>
<sequence length="383" mass="42773">MCALLLRSSSRISRNIKVLVRCYSSTPDPFKVLFFGRDEFSCLVLKELLGAKDVWETIQVVTLPDVKTGRRGSKLSISPLKLLAEEVDLDVHTIPHERAAFRTWKAPPPFSPSSEVLSYTPPSEHLLVTASFGRILSNSLLNLFLPTRRLNVHPSLLPAYRGPAPIQHAIMDGQTETGVCVIEMTERKKGFDSGAIWASERMRVPEDAMFSTARDMLARTGGQLLVSVMRDMLAGKDTRVPQAHDPNARHASLINADHSMVNFETMTSSQVVRTHRAISHQKPVTAVLQNGRTLQLHSPSIFDVLPVGLDKELPVEGSATFHPPSRALIVRCADNTYLSVPEVRQQDRHLLKAKEWWNGVKPEMRLHDALEGPVHFLPPTYTH</sequence>
<keyword evidence="4" id="KW-0648">Protein biosynthesis</keyword>
<evidence type="ECO:0000259" key="5">
    <source>
        <dbReference type="Pfam" id="PF00551"/>
    </source>
</evidence>
<evidence type="ECO:0000259" key="6">
    <source>
        <dbReference type="Pfam" id="PF02911"/>
    </source>
</evidence>
<comment type="similarity">
    <text evidence="1">Belongs to the Fmt family.</text>
</comment>
<dbReference type="EC" id="2.1.2.9" evidence="2"/>
<dbReference type="PANTHER" id="PTHR11138">
    <property type="entry name" value="METHIONYL-TRNA FORMYLTRANSFERASE"/>
    <property type="match status" value="1"/>
</dbReference>
<dbReference type="InterPro" id="IPR002376">
    <property type="entry name" value="Formyl_transf_N"/>
</dbReference>
<accession>A0A5C3PJG3</accession>
<keyword evidence="8" id="KW-1185">Reference proteome</keyword>
<dbReference type="Gene3D" id="3.40.50.12230">
    <property type="match status" value="1"/>
</dbReference>
<dbReference type="PANTHER" id="PTHR11138:SF5">
    <property type="entry name" value="METHIONYL-TRNA FORMYLTRANSFERASE, MITOCHONDRIAL"/>
    <property type="match status" value="1"/>
</dbReference>
<evidence type="ECO:0000256" key="3">
    <source>
        <dbReference type="ARBA" id="ARBA00022679"/>
    </source>
</evidence>
<evidence type="ECO:0000256" key="1">
    <source>
        <dbReference type="ARBA" id="ARBA00010699"/>
    </source>
</evidence>
<dbReference type="Pfam" id="PF00551">
    <property type="entry name" value="Formyl_trans_N"/>
    <property type="match status" value="1"/>
</dbReference>